<keyword evidence="1" id="KW-1133">Transmembrane helix</keyword>
<keyword evidence="1" id="KW-0472">Membrane</keyword>
<protein>
    <submittedName>
        <fullName evidence="2">Uncharacterized protein</fullName>
    </submittedName>
</protein>
<dbReference type="AlphaFoldDB" id="A0A2T0BJ03"/>
<keyword evidence="1" id="KW-0812">Transmembrane</keyword>
<accession>A0A2T0BJ03</accession>
<name>A0A2T0BJ03_9CLOT</name>
<reference evidence="2 3" key="1">
    <citation type="submission" date="2018-03" db="EMBL/GenBank/DDBJ databases">
        <title>Genome sequence of Clostridium vincentii DSM 10228.</title>
        <authorList>
            <person name="Poehlein A."/>
            <person name="Daniel R."/>
        </authorList>
    </citation>
    <scope>NUCLEOTIDE SEQUENCE [LARGE SCALE GENOMIC DNA]</scope>
    <source>
        <strain evidence="2 3">DSM 10228</strain>
    </source>
</reference>
<organism evidence="2 3">
    <name type="scientific">Clostridium vincentii</name>
    <dbReference type="NCBI Taxonomy" id="52704"/>
    <lineage>
        <taxon>Bacteria</taxon>
        <taxon>Bacillati</taxon>
        <taxon>Bacillota</taxon>
        <taxon>Clostridia</taxon>
        <taxon>Eubacteriales</taxon>
        <taxon>Clostridiaceae</taxon>
        <taxon>Clostridium</taxon>
    </lineage>
</organism>
<evidence type="ECO:0000256" key="1">
    <source>
        <dbReference type="SAM" id="Phobius"/>
    </source>
</evidence>
<dbReference type="Proteomes" id="UP000239471">
    <property type="component" value="Unassembled WGS sequence"/>
</dbReference>
<evidence type="ECO:0000313" key="2">
    <source>
        <dbReference type="EMBL" id="PRR83875.1"/>
    </source>
</evidence>
<evidence type="ECO:0000313" key="3">
    <source>
        <dbReference type="Proteomes" id="UP000239471"/>
    </source>
</evidence>
<keyword evidence="3" id="KW-1185">Reference proteome</keyword>
<proteinExistence type="predicted"/>
<comment type="caution">
    <text evidence="2">The sequence shown here is derived from an EMBL/GenBank/DDBJ whole genome shotgun (WGS) entry which is preliminary data.</text>
</comment>
<sequence>MDGKNNIVFKFKNLLISIIMGLKGFFLAIIYSSLIFIFKIYTENSRMIRRKKDIEINRKEDI</sequence>
<dbReference type="EMBL" id="PVXQ01000004">
    <property type="protein sequence ID" value="PRR83875.1"/>
    <property type="molecule type" value="Genomic_DNA"/>
</dbReference>
<feature type="transmembrane region" description="Helical" evidence="1">
    <location>
        <begin position="14"/>
        <end position="41"/>
    </location>
</feature>
<gene>
    <name evidence="2" type="ORF">CLVI_05290</name>
</gene>